<keyword evidence="1" id="KW-0472">Membrane</keyword>
<reference evidence="2 3" key="1">
    <citation type="submission" date="2016-09" db="EMBL/GenBank/DDBJ databases">
        <authorList>
            <person name="Capua I."/>
            <person name="De Benedictis P."/>
            <person name="Joannis T."/>
            <person name="Lombin L.H."/>
            <person name="Cattoli G."/>
        </authorList>
    </citation>
    <scope>NUCLEOTIDE SEQUENCE [LARGE SCALE GENOMIC DNA]</scope>
    <source>
        <strain evidence="2 3">IMI 309357</strain>
    </source>
</reference>
<keyword evidence="1" id="KW-0812">Transmembrane</keyword>
<evidence type="ECO:0000256" key="1">
    <source>
        <dbReference type="SAM" id="Phobius"/>
    </source>
</evidence>
<evidence type="ECO:0000313" key="3">
    <source>
        <dbReference type="Proteomes" id="UP000176998"/>
    </source>
</evidence>
<dbReference type="OrthoDB" id="10316820at2759"/>
<sequence length="38" mass="4136">MRGGFHHSAATRVLGRLISNGWFLLAVVCLLGVNPESR</sequence>
<feature type="transmembrane region" description="Helical" evidence="1">
    <location>
        <begin position="13"/>
        <end position="33"/>
    </location>
</feature>
<comment type="caution">
    <text evidence="2">The sequence shown here is derived from an EMBL/GenBank/DDBJ whole genome shotgun (WGS) entry which is preliminary data.</text>
</comment>
<organism evidence="2 3">
    <name type="scientific">Colletotrichum orchidophilum</name>
    <dbReference type="NCBI Taxonomy" id="1209926"/>
    <lineage>
        <taxon>Eukaryota</taxon>
        <taxon>Fungi</taxon>
        <taxon>Dikarya</taxon>
        <taxon>Ascomycota</taxon>
        <taxon>Pezizomycotina</taxon>
        <taxon>Sordariomycetes</taxon>
        <taxon>Hypocreomycetidae</taxon>
        <taxon>Glomerellales</taxon>
        <taxon>Glomerellaceae</taxon>
        <taxon>Colletotrichum</taxon>
    </lineage>
</organism>
<dbReference type="GeneID" id="34563891"/>
<name>A0A1G4AXV3_9PEZI</name>
<gene>
    <name evidence="2" type="ORF">CORC01_10754</name>
</gene>
<dbReference type="RefSeq" id="XP_022471131.1">
    <property type="nucleotide sequence ID" value="XM_022622381.1"/>
</dbReference>
<keyword evidence="1" id="KW-1133">Transmembrane helix</keyword>
<dbReference type="EMBL" id="MJBS01000109">
    <property type="protein sequence ID" value="OHE93967.1"/>
    <property type="molecule type" value="Genomic_DNA"/>
</dbReference>
<evidence type="ECO:0000313" key="2">
    <source>
        <dbReference type="EMBL" id="OHE93967.1"/>
    </source>
</evidence>
<proteinExistence type="predicted"/>
<keyword evidence="3" id="KW-1185">Reference proteome</keyword>
<dbReference type="AlphaFoldDB" id="A0A1G4AXV3"/>
<dbReference type="Proteomes" id="UP000176998">
    <property type="component" value="Unassembled WGS sequence"/>
</dbReference>
<protein>
    <submittedName>
        <fullName evidence="2">Uncharacterized protein</fullName>
    </submittedName>
</protein>
<accession>A0A1G4AXV3</accession>